<protein>
    <recommendedName>
        <fullName evidence="3">Transcription factor</fullName>
        <shortName evidence="3">bHLH transcription factor</shortName>
    </recommendedName>
    <alternativeName>
        <fullName evidence="3">Basic helix-loop-helix protein</fullName>
    </alternativeName>
</protein>
<dbReference type="InterPro" id="IPR011598">
    <property type="entry name" value="bHLH_dom"/>
</dbReference>
<keyword evidence="2 3" id="KW-0804">Transcription</keyword>
<dbReference type="SUPFAM" id="SSF47459">
    <property type="entry name" value="HLH, helix-loop-helix DNA-binding domain"/>
    <property type="match status" value="1"/>
</dbReference>
<name>W1PUR6_AMBTC</name>
<accession>W1PUR6</accession>
<feature type="domain" description="BHLH" evidence="4">
    <location>
        <begin position="3"/>
        <end position="51"/>
    </location>
</feature>
<dbReference type="GO" id="GO:0003700">
    <property type="term" value="F:DNA-binding transcription factor activity"/>
    <property type="evidence" value="ECO:0007669"/>
    <property type="project" value="InterPro"/>
</dbReference>
<dbReference type="InterPro" id="IPR045084">
    <property type="entry name" value="AIB/MYC-like"/>
</dbReference>
<keyword evidence="6" id="KW-1185">Reference proteome</keyword>
<dbReference type="AlphaFoldDB" id="W1PUR6"/>
<dbReference type="Gene3D" id="4.10.280.10">
    <property type="entry name" value="Helix-loop-helix DNA-binding domain"/>
    <property type="match status" value="1"/>
</dbReference>
<proteinExistence type="predicted"/>
<dbReference type="Gramene" id="ERN13757">
    <property type="protein sequence ID" value="ERN13757"/>
    <property type="gene ID" value="AMTR_s00049p00186570"/>
</dbReference>
<evidence type="ECO:0000256" key="3">
    <source>
        <dbReference type="RuleBase" id="RU369104"/>
    </source>
</evidence>
<organism evidence="5 6">
    <name type="scientific">Amborella trichopoda</name>
    <dbReference type="NCBI Taxonomy" id="13333"/>
    <lineage>
        <taxon>Eukaryota</taxon>
        <taxon>Viridiplantae</taxon>
        <taxon>Streptophyta</taxon>
        <taxon>Embryophyta</taxon>
        <taxon>Tracheophyta</taxon>
        <taxon>Spermatophyta</taxon>
        <taxon>Magnoliopsida</taxon>
        <taxon>Amborellales</taxon>
        <taxon>Amborellaceae</taxon>
        <taxon>Amborella</taxon>
    </lineage>
</organism>
<evidence type="ECO:0000256" key="1">
    <source>
        <dbReference type="ARBA" id="ARBA00023015"/>
    </source>
</evidence>
<dbReference type="EMBL" id="KI392567">
    <property type="protein sequence ID" value="ERN13757.1"/>
    <property type="molecule type" value="Genomic_DNA"/>
</dbReference>
<evidence type="ECO:0000256" key="2">
    <source>
        <dbReference type="ARBA" id="ARBA00023163"/>
    </source>
</evidence>
<dbReference type="GO" id="GO:0005634">
    <property type="term" value="C:nucleus"/>
    <property type="evidence" value="ECO:0007669"/>
    <property type="project" value="UniProtKB-SubCell"/>
</dbReference>
<dbReference type="STRING" id="13333.W1PUR6"/>
<evidence type="ECO:0000313" key="5">
    <source>
        <dbReference type="EMBL" id="ERN13757.1"/>
    </source>
</evidence>
<sequence>MLRQRDRGERKLTRGFMLLRAVVPNITKVDKVSLMGDAIAYINEIQNKLKDIKTENEKQASSNPMEMVLETKDQKKEYLRLILRSNLQ</sequence>
<dbReference type="SMART" id="SM00353">
    <property type="entry name" value="HLH"/>
    <property type="match status" value="1"/>
</dbReference>
<keyword evidence="3" id="KW-0539">Nucleus</keyword>
<dbReference type="InterPro" id="IPR036638">
    <property type="entry name" value="HLH_DNA-bd_sf"/>
</dbReference>
<reference evidence="6" key="1">
    <citation type="journal article" date="2013" name="Science">
        <title>The Amborella genome and the evolution of flowering plants.</title>
        <authorList>
            <consortium name="Amborella Genome Project"/>
        </authorList>
    </citation>
    <scope>NUCLEOTIDE SEQUENCE [LARGE SCALE GENOMIC DNA]</scope>
</reference>
<gene>
    <name evidence="5" type="ORF">AMTR_s00049p00186570</name>
</gene>
<dbReference type="PANTHER" id="PTHR11514">
    <property type="entry name" value="MYC"/>
    <property type="match status" value="1"/>
</dbReference>
<dbReference type="HOGENOM" id="CLU_2472087_0_0_1"/>
<keyword evidence="1 3" id="KW-0805">Transcription regulation</keyword>
<evidence type="ECO:0000313" key="6">
    <source>
        <dbReference type="Proteomes" id="UP000017836"/>
    </source>
</evidence>
<dbReference type="GO" id="GO:0046983">
    <property type="term" value="F:protein dimerization activity"/>
    <property type="evidence" value="ECO:0007669"/>
    <property type="project" value="InterPro"/>
</dbReference>
<dbReference type="Proteomes" id="UP000017836">
    <property type="component" value="Unassembled WGS sequence"/>
</dbReference>
<dbReference type="PANTHER" id="PTHR11514:SF47">
    <property type="entry name" value="TRANSCRIPTION FACTOR BHLH13"/>
    <property type="match status" value="1"/>
</dbReference>
<comment type="subcellular location">
    <subcellularLocation>
        <location evidence="3">Nucleus</location>
    </subcellularLocation>
</comment>
<evidence type="ECO:0000259" key="4">
    <source>
        <dbReference type="SMART" id="SM00353"/>
    </source>
</evidence>